<dbReference type="PANTHER" id="PTHR43459:SF1">
    <property type="entry name" value="EG:BACN32G11.4 PROTEIN"/>
    <property type="match status" value="1"/>
</dbReference>
<dbReference type="Pfam" id="PF00378">
    <property type="entry name" value="ECH_1"/>
    <property type="match status" value="1"/>
</dbReference>
<evidence type="ECO:0008006" key="2">
    <source>
        <dbReference type="Google" id="ProtNLM"/>
    </source>
</evidence>
<gene>
    <name evidence="1" type="ORF">S12H4_19457</name>
</gene>
<dbReference type="AlphaFoldDB" id="X1T909"/>
<feature type="non-terminal residue" evidence="1">
    <location>
        <position position="1"/>
    </location>
</feature>
<dbReference type="InterPro" id="IPR001753">
    <property type="entry name" value="Enoyl-CoA_hydra/iso"/>
</dbReference>
<dbReference type="Pfam" id="PF06050">
    <property type="entry name" value="HGD-D"/>
    <property type="match status" value="1"/>
</dbReference>
<accession>X1T909</accession>
<dbReference type="InterPro" id="IPR010327">
    <property type="entry name" value="FldB/FldC_alpha/beta"/>
</dbReference>
<comment type="caution">
    <text evidence="1">The sequence shown here is derived from an EMBL/GenBank/DDBJ whole genome shotgun (WGS) entry which is preliminary data.</text>
</comment>
<name>X1T909_9ZZZZ</name>
<dbReference type="EMBL" id="BARW01009734">
    <property type="protein sequence ID" value="GAI84005.1"/>
    <property type="molecule type" value="Genomic_DNA"/>
</dbReference>
<dbReference type="SUPFAM" id="SSF52096">
    <property type="entry name" value="ClpP/crotonase"/>
    <property type="match status" value="1"/>
</dbReference>
<dbReference type="PANTHER" id="PTHR43459">
    <property type="entry name" value="ENOYL-COA HYDRATASE"/>
    <property type="match status" value="1"/>
</dbReference>
<evidence type="ECO:0000313" key="1">
    <source>
        <dbReference type="EMBL" id="GAI84005.1"/>
    </source>
</evidence>
<sequence>DWDRLDEITDDMIEMARVWHQVNELRKARPGPMHSRDFWTCMNALHYLLGDLKVAIDLYRKVYDEVKYRVDNNIGAVSEEKYRMVFGNLPPWHSLHFFDLLAERGWNFVIETYYHPPKPMDYSKFKNPLERLARFSYQLFTGDLIDARQAEQIGMVEKAIPAADFDVYVKNLAQKLANMPTRAIGMTKIALNRSYHMDLETSQTYAQNVAYMLFHGEDYKEGPKAFLEKRAPVFKGK</sequence>
<dbReference type="InterPro" id="IPR029045">
    <property type="entry name" value="ClpP/crotonase-like_dom_sf"/>
</dbReference>
<proteinExistence type="predicted"/>
<protein>
    <recommendedName>
        <fullName evidence="2">Enoyl-CoA hydratase</fullName>
    </recommendedName>
</protein>
<reference evidence="1" key="1">
    <citation type="journal article" date="2014" name="Front. Microbiol.">
        <title>High frequency of phylogenetically diverse reductive dehalogenase-homologous genes in deep subseafloor sedimentary metagenomes.</title>
        <authorList>
            <person name="Kawai M."/>
            <person name="Futagami T."/>
            <person name="Toyoda A."/>
            <person name="Takaki Y."/>
            <person name="Nishi S."/>
            <person name="Hori S."/>
            <person name="Arai W."/>
            <person name="Tsubouchi T."/>
            <person name="Morono Y."/>
            <person name="Uchiyama I."/>
            <person name="Ito T."/>
            <person name="Fujiyama A."/>
            <person name="Inagaki F."/>
            <person name="Takami H."/>
        </authorList>
    </citation>
    <scope>NUCLEOTIDE SEQUENCE</scope>
    <source>
        <strain evidence="1">Expedition CK06-06</strain>
    </source>
</reference>
<organism evidence="1">
    <name type="scientific">marine sediment metagenome</name>
    <dbReference type="NCBI Taxonomy" id="412755"/>
    <lineage>
        <taxon>unclassified sequences</taxon>
        <taxon>metagenomes</taxon>
        <taxon>ecological metagenomes</taxon>
    </lineage>
</organism>
<dbReference type="Gene3D" id="3.90.226.10">
    <property type="entry name" value="2-enoyl-CoA Hydratase, Chain A, domain 1"/>
    <property type="match status" value="1"/>
</dbReference>